<keyword evidence="1" id="KW-0812">Transmembrane</keyword>
<accession>A0AAV4XCG0</accession>
<organism evidence="2 3">
    <name type="scientific">Caerostris extrusa</name>
    <name type="common">Bark spider</name>
    <name type="synonym">Caerostris bankana</name>
    <dbReference type="NCBI Taxonomy" id="172846"/>
    <lineage>
        <taxon>Eukaryota</taxon>
        <taxon>Metazoa</taxon>
        <taxon>Ecdysozoa</taxon>
        <taxon>Arthropoda</taxon>
        <taxon>Chelicerata</taxon>
        <taxon>Arachnida</taxon>
        <taxon>Araneae</taxon>
        <taxon>Araneomorphae</taxon>
        <taxon>Entelegynae</taxon>
        <taxon>Araneoidea</taxon>
        <taxon>Araneidae</taxon>
        <taxon>Caerostris</taxon>
    </lineage>
</organism>
<evidence type="ECO:0000256" key="1">
    <source>
        <dbReference type="SAM" id="Phobius"/>
    </source>
</evidence>
<feature type="transmembrane region" description="Helical" evidence="1">
    <location>
        <begin position="105"/>
        <end position="124"/>
    </location>
</feature>
<evidence type="ECO:0000313" key="2">
    <source>
        <dbReference type="EMBL" id="GIY92289.1"/>
    </source>
</evidence>
<keyword evidence="2" id="KW-0675">Receptor</keyword>
<protein>
    <submittedName>
        <fullName evidence="2">Glutamate receptor</fullName>
    </submittedName>
</protein>
<proteinExistence type="predicted"/>
<name>A0AAV4XCG0_CAEEX</name>
<keyword evidence="3" id="KW-1185">Reference proteome</keyword>
<keyword evidence="1" id="KW-1133">Transmembrane helix</keyword>
<dbReference type="AlphaFoldDB" id="A0AAV4XCG0"/>
<evidence type="ECO:0000313" key="3">
    <source>
        <dbReference type="Proteomes" id="UP001054945"/>
    </source>
</evidence>
<reference evidence="2 3" key="1">
    <citation type="submission" date="2021-06" db="EMBL/GenBank/DDBJ databases">
        <title>Caerostris extrusa draft genome.</title>
        <authorList>
            <person name="Kono N."/>
            <person name="Arakawa K."/>
        </authorList>
    </citation>
    <scope>NUCLEOTIDE SEQUENCE [LARGE SCALE GENOMIC DNA]</scope>
</reference>
<sequence>MIASTQARREVVDFSFPYSIDGTTFSSPRPYIIIERTGIFLSIRYHFVDKYNDFNAYSTIAFKYILRDSYPLTKKLFFDVFGSFTGLPLNSKIKGFGPRIACLSWLFYVKIIALCYCTFCFLFLTIPLKSAAIRDVYQLTNIVKDGQYKCHIFRGTSDQETFYNAYSGPLKIIADYVKKKK</sequence>
<dbReference type="Proteomes" id="UP001054945">
    <property type="component" value="Unassembled WGS sequence"/>
</dbReference>
<gene>
    <name evidence="2" type="primary">GLRK</name>
    <name evidence="2" type="ORF">CEXT_232731</name>
</gene>
<keyword evidence="1" id="KW-0472">Membrane</keyword>
<dbReference type="EMBL" id="BPLR01000125">
    <property type="protein sequence ID" value="GIY92289.1"/>
    <property type="molecule type" value="Genomic_DNA"/>
</dbReference>
<comment type="caution">
    <text evidence="2">The sequence shown here is derived from an EMBL/GenBank/DDBJ whole genome shotgun (WGS) entry which is preliminary data.</text>
</comment>